<dbReference type="EMBL" id="UFQT01000826">
    <property type="protein sequence ID" value="SSX27415.1"/>
    <property type="molecule type" value="Genomic_DNA"/>
</dbReference>
<gene>
    <name evidence="9" type="primary">CSON010944</name>
    <name evidence="11" type="synonym">CSON014514</name>
</gene>
<dbReference type="Gene3D" id="3.30.870.10">
    <property type="entry name" value="Endonuclease Chain A"/>
    <property type="match status" value="1"/>
</dbReference>
<evidence type="ECO:0000256" key="2">
    <source>
        <dbReference type="ARBA" id="ARBA00022963"/>
    </source>
</evidence>
<dbReference type="VEuPathDB" id="VectorBase:CSON014514"/>
<evidence type="ECO:0000256" key="4">
    <source>
        <dbReference type="ARBA" id="ARBA00038012"/>
    </source>
</evidence>
<dbReference type="GO" id="GO:0034587">
    <property type="term" value="P:piRNA processing"/>
    <property type="evidence" value="ECO:0007669"/>
    <property type="project" value="TreeGrafter"/>
</dbReference>
<dbReference type="GO" id="GO:0016042">
    <property type="term" value="P:lipid catabolic process"/>
    <property type="evidence" value="ECO:0007669"/>
    <property type="project" value="UniProtKB-KW"/>
</dbReference>
<evidence type="ECO:0000256" key="1">
    <source>
        <dbReference type="ARBA" id="ARBA00022801"/>
    </source>
</evidence>
<evidence type="ECO:0000313" key="10">
    <source>
        <dbReference type="EMBL" id="SSX24571.1"/>
    </source>
</evidence>
<organism evidence="9">
    <name type="scientific">Culicoides sonorensis</name>
    <name type="common">Biting midge</name>
    <dbReference type="NCBI Taxonomy" id="179676"/>
    <lineage>
        <taxon>Eukaryota</taxon>
        <taxon>Metazoa</taxon>
        <taxon>Ecdysozoa</taxon>
        <taxon>Arthropoda</taxon>
        <taxon>Hexapoda</taxon>
        <taxon>Insecta</taxon>
        <taxon>Pterygota</taxon>
        <taxon>Neoptera</taxon>
        <taxon>Endopterygota</taxon>
        <taxon>Diptera</taxon>
        <taxon>Nematocera</taxon>
        <taxon>Chironomoidea</taxon>
        <taxon>Ceratopogonidae</taxon>
        <taxon>Ceratopogoninae</taxon>
        <taxon>Culicoides</taxon>
        <taxon>Monoculicoides</taxon>
    </lineage>
</organism>
<dbReference type="PANTHER" id="PTHR43856">
    <property type="entry name" value="CARDIOLIPIN HYDROLASE"/>
    <property type="match status" value="1"/>
</dbReference>
<dbReference type="InterPro" id="IPR025202">
    <property type="entry name" value="PLD-like_dom"/>
</dbReference>
<dbReference type="GO" id="GO:0005739">
    <property type="term" value="C:mitochondrion"/>
    <property type="evidence" value="ECO:0007669"/>
    <property type="project" value="TreeGrafter"/>
</dbReference>
<evidence type="ECO:0000259" key="8">
    <source>
        <dbReference type="Pfam" id="PF13091"/>
    </source>
</evidence>
<name>A0A336KH12_CULSO</name>
<feature type="domain" description="Phospholipase D-like" evidence="8">
    <location>
        <begin position="72"/>
        <end position="252"/>
    </location>
</feature>
<evidence type="ECO:0000256" key="5">
    <source>
        <dbReference type="ARBA" id="ARBA00040549"/>
    </source>
</evidence>
<evidence type="ECO:0000313" key="9">
    <source>
        <dbReference type="EMBL" id="SSX04206.1"/>
    </source>
</evidence>
<dbReference type="InterPro" id="IPR051406">
    <property type="entry name" value="PLD_domain"/>
</dbReference>
<evidence type="ECO:0000256" key="3">
    <source>
        <dbReference type="ARBA" id="ARBA00023098"/>
    </source>
</evidence>
<dbReference type="AlphaFoldDB" id="A0A336KH12"/>
<dbReference type="VEuPathDB" id="VectorBase:CSON010944"/>
<accession>A0A336KH12</accession>
<protein>
    <recommendedName>
        <fullName evidence="5">Mitochondrial cardiolipin hydrolase</fullName>
    </recommendedName>
    <alternativeName>
        <fullName evidence="6">Mitochondrial phospholipase</fullName>
    </alternativeName>
</protein>
<keyword evidence="1" id="KW-0378">Hydrolase</keyword>
<keyword evidence="2" id="KW-0442">Lipid degradation</keyword>
<feature type="region of interest" description="Disordered" evidence="7">
    <location>
        <begin position="174"/>
        <end position="194"/>
    </location>
</feature>
<evidence type="ECO:0000256" key="6">
    <source>
        <dbReference type="ARBA" id="ARBA00043167"/>
    </source>
</evidence>
<sequence length="265" mass="30466">MHFHTKSAVLGSIGTLALGTFAYYVQKRLKNEQEIMEVIFTHDKCEEERTKNINYLEISQINFTPRNLKRIKAYIDGAQKTIDAAVYLFNVKELGSAVIRAHERGVTVRVIGCSSMQGATGTQFADLNRAGIPVLFKQTSMCMHHKFCLVDTRDQTEREKKEAQSRILEISRRKLKKSKSIPQKSDDEETEKEINERKEIKQNLPFIPKNGICITGSANWTMQAFTANWENVIVTSNPTVLQSFRREFDRIWDDFTRAQKVKNVS</sequence>
<reference evidence="9" key="1">
    <citation type="submission" date="2018-04" db="EMBL/GenBank/DDBJ databases">
        <authorList>
            <person name="Go L.Y."/>
            <person name="Mitchell J.A."/>
        </authorList>
    </citation>
    <scope>NUCLEOTIDE SEQUENCE</scope>
    <source>
        <tissue evidence="9">Whole organism</tissue>
    </source>
</reference>
<dbReference type="SUPFAM" id="SSF56024">
    <property type="entry name" value="Phospholipase D/nuclease"/>
    <property type="match status" value="1"/>
</dbReference>
<dbReference type="GO" id="GO:0016891">
    <property type="term" value="F:RNA endonuclease activity producing 5'-phosphomonoesters, hydrolytic mechanism"/>
    <property type="evidence" value="ECO:0007669"/>
    <property type="project" value="TreeGrafter"/>
</dbReference>
<dbReference type="EMBL" id="UFQT01000459">
    <property type="protein sequence ID" value="SSX24571.1"/>
    <property type="molecule type" value="Genomic_DNA"/>
</dbReference>
<reference evidence="10" key="2">
    <citation type="submission" date="2018-07" db="EMBL/GenBank/DDBJ databases">
        <authorList>
            <person name="Quirk P.G."/>
            <person name="Krulwich T.A."/>
        </authorList>
    </citation>
    <scope>NUCLEOTIDE SEQUENCE</scope>
</reference>
<comment type="similarity">
    <text evidence="4">Belongs to the phospholipase D family. MitoPLD/Zucchini subfamily.</text>
</comment>
<evidence type="ECO:0000313" key="11">
    <source>
        <dbReference type="EMBL" id="SSX27415.1"/>
    </source>
</evidence>
<proteinExistence type="inferred from homology"/>
<keyword evidence="3" id="KW-0443">Lipid metabolism</keyword>
<dbReference type="PANTHER" id="PTHR43856:SF1">
    <property type="entry name" value="MITOCHONDRIAL CARDIOLIPIN HYDROLASE"/>
    <property type="match status" value="1"/>
</dbReference>
<dbReference type="EMBL" id="UFQS01000459">
    <property type="protein sequence ID" value="SSX04206.1"/>
    <property type="molecule type" value="Genomic_DNA"/>
</dbReference>
<dbReference type="Pfam" id="PF13091">
    <property type="entry name" value="PLDc_2"/>
    <property type="match status" value="1"/>
</dbReference>
<evidence type="ECO:0000256" key="7">
    <source>
        <dbReference type="SAM" id="MobiDB-lite"/>
    </source>
</evidence>